<organism evidence="1 2">
    <name type="scientific">Botryotinia narcissicola</name>
    <dbReference type="NCBI Taxonomy" id="278944"/>
    <lineage>
        <taxon>Eukaryota</taxon>
        <taxon>Fungi</taxon>
        <taxon>Dikarya</taxon>
        <taxon>Ascomycota</taxon>
        <taxon>Pezizomycotina</taxon>
        <taxon>Leotiomycetes</taxon>
        <taxon>Helotiales</taxon>
        <taxon>Sclerotiniaceae</taxon>
        <taxon>Botryotinia</taxon>
    </lineage>
</organism>
<name>A0A4Z1HKM7_9HELO</name>
<gene>
    <name evidence="1" type="ORF">BOTNAR_0658g00040</name>
</gene>
<reference evidence="1 2" key="1">
    <citation type="submission" date="2017-12" db="EMBL/GenBank/DDBJ databases">
        <title>Comparative genomics of Botrytis spp.</title>
        <authorList>
            <person name="Valero-Jimenez C.A."/>
            <person name="Tapia P."/>
            <person name="Veloso J."/>
            <person name="Silva-Moreno E."/>
            <person name="Staats M."/>
            <person name="Valdes J.H."/>
            <person name="Van Kan J.A.L."/>
        </authorList>
    </citation>
    <scope>NUCLEOTIDE SEQUENCE [LARGE SCALE GENOMIC DNA]</scope>
    <source>
        <strain evidence="1 2">MUCL2120</strain>
    </source>
</reference>
<dbReference type="Proteomes" id="UP000297452">
    <property type="component" value="Unassembled WGS sequence"/>
</dbReference>
<evidence type="ECO:0000313" key="2">
    <source>
        <dbReference type="Proteomes" id="UP000297452"/>
    </source>
</evidence>
<dbReference type="EMBL" id="PQXJ01000656">
    <property type="protein sequence ID" value="TGO45543.1"/>
    <property type="molecule type" value="Genomic_DNA"/>
</dbReference>
<sequence length="70" mass="8060">MALSIFGRPFFQVLIDILYAYFERSGAHDKNTTCKQQQIERISKWFYGTRCSTAGPRDYPESSASPQLHV</sequence>
<evidence type="ECO:0000313" key="1">
    <source>
        <dbReference type="EMBL" id="TGO45543.1"/>
    </source>
</evidence>
<proteinExistence type="predicted"/>
<comment type="caution">
    <text evidence="1">The sequence shown here is derived from an EMBL/GenBank/DDBJ whole genome shotgun (WGS) entry which is preliminary data.</text>
</comment>
<protein>
    <submittedName>
        <fullName evidence="1">Uncharacterized protein</fullName>
    </submittedName>
</protein>
<keyword evidence="2" id="KW-1185">Reference proteome</keyword>
<accession>A0A4Z1HKM7</accession>
<dbReference type="AlphaFoldDB" id="A0A4Z1HKM7"/>